<reference evidence="1 2" key="1">
    <citation type="submission" date="2016-10" db="EMBL/GenBank/DDBJ databases">
        <authorList>
            <person name="de Groot N.N."/>
        </authorList>
    </citation>
    <scope>NUCLEOTIDE SEQUENCE [LARGE SCALE GENOMIC DNA]</scope>
    <source>
        <strain evidence="1 2">CGMCC 4.2026</strain>
    </source>
</reference>
<dbReference type="STRING" id="310780.SAMN05216267_103163"/>
<dbReference type="Pfam" id="PF21813">
    <property type="entry name" value="DUF6882"/>
    <property type="match status" value="1"/>
</dbReference>
<dbReference type="AlphaFoldDB" id="A0A1H8QV06"/>
<dbReference type="Proteomes" id="UP000181951">
    <property type="component" value="Unassembled WGS sequence"/>
</dbReference>
<protein>
    <submittedName>
        <fullName evidence="1">Uncharacterized protein</fullName>
    </submittedName>
</protein>
<dbReference type="OrthoDB" id="7859927at2"/>
<keyword evidence="2" id="KW-1185">Reference proteome</keyword>
<gene>
    <name evidence="1" type="ORF">SAMN05216267_103163</name>
</gene>
<sequence>MPTAFSDDLLRVAESHAAWGAEQLDALNGFLPTGAWTADLDACAYRQGDREIRVSVAGTYDSSDRSWLWGWANPGLQGAPVIRAVRPLERFGQEQGIAEFSTPHLDLSGFPDPRRAAETLAFAAMGTLGAAGYVGVQAGPDTRLYFLTDDPQVPRAPFDPVALPRHLTTGVSLIGFSARTVVTGYFDHHGLPQRQEPRRISSELPHGSTALVDFDDAGRIASISLTITGA</sequence>
<dbReference type="EMBL" id="FODD01000031">
    <property type="protein sequence ID" value="SEO57781.1"/>
    <property type="molecule type" value="Genomic_DNA"/>
</dbReference>
<organism evidence="1 2">
    <name type="scientific">Actinacidiphila rubida</name>
    <dbReference type="NCBI Taxonomy" id="310780"/>
    <lineage>
        <taxon>Bacteria</taxon>
        <taxon>Bacillati</taxon>
        <taxon>Actinomycetota</taxon>
        <taxon>Actinomycetes</taxon>
        <taxon>Kitasatosporales</taxon>
        <taxon>Streptomycetaceae</taxon>
        <taxon>Actinacidiphila</taxon>
    </lineage>
</organism>
<dbReference type="RefSeq" id="WP_075017751.1">
    <property type="nucleotide sequence ID" value="NZ_FODD01000031.1"/>
</dbReference>
<evidence type="ECO:0000313" key="1">
    <source>
        <dbReference type="EMBL" id="SEO57781.1"/>
    </source>
</evidence>
<accession>A0A1H8QV06</accession>
<name>A0A1H8QV06_9ACTN</name>
<evidence type="ECO:0000313" key="2">
    <source>
        <dbReference type="Proteomes" id="UP000181951"/>
    </source>
</evidence>
<proteinExistence type="predicted"/>
<dbReference type="InterPro" id="IPR049249">
    <property type="entry name" value="DUF6882"/>
</dbReference>